<dbReference type="EMBL" id="LNGE01000058">
    <property type="protein sequence ID" value="KYC44528.1"/>
    <property type="molecule type" value="Genomic_DNA"/>
</dbReference>
<dbReference type="PATRIC" id="fig|1706437.3.peg.1733"/>
<accession>A0A150IPE1</accession>
<dbReference type="EMBL" id="LNGF01000049">
    <property type="protein sequence ID" value="KYC46722.1"/>
    <property type="molecule type" value="Genomic_DNA"/>
</dbReference>
<dbReference type="AlphaFoldDB" id="A0A150II14"/>
<comment type="caution">
    <text evidence="1">The sequence shown here is derived from an EMBL/GenBank/DDBJ whole genome shotgun (WGS) entry which is preliminary data.</text>
</comment>
<evidence type="ECO:0000313" key="3">
    <source>
        <dbReference type="EMBL" id="KYC49953.1"/>
    </source>
</evidence>
<organism evidence="1 5">
    <name type="scientific">Candidatus Methanofastidiosum methylothiophilum</name>
    <dbReference type="NCBI Taxonomy" id="1705564"/>
    <lineage>
        <taxon>Archaea</taxon>
        <taxon>Methanobacteriati</taxon>
        <taxon>Methanobacteriota</taxon>
        <taxon>Stenosarchaea group</taxon>
        <taxon>Candidatus Methanofastidiosia</taxon>
        <taxon>Candidatus Methanofastidiosales</taxon>
        <taxon>Candidatus Methanofastidiosaceae</taxon>
        <taxon>Candidatus Methanofastidiosum</taxon>
    </lineage>
</organism>
<gene>
    <name evidence="1" type="ORF">APG10_01659</name>
    <name evidence="2" type="ORF">APG11_01724</name>
    <name evidence="3" type="ORF">APG12_01127</name>
</gene>
<name>A0A150II14_9EURY</name>
<dbReference type="PATRIC" id="fig|1706436.3.peg.1676"/>
<evidence type="ECO:0000313" key="5">
    <source>
        <dbReference type="Proteomes" id="UP000092401"/>
    </source>
</evidence>
<accession>A0A150IY80</accession>
<dbReference type="Proteomes" id="UP000092401">
    <property type="component" value="Unassembled WGS sequence"/>
</dbReference>
<evidence type="ECO:0000313" key="2">
    <source>
        <dbReference type="EMBL" id="KYC46722.1"/>
    </source>
</evidence>
<dbReference type="Proteomes" id="UP000091929">
    <property type="component" value="Unassembled WGS sequence"/>
</dbReference>
<reference evidence="4 5" key="1">
    <citation type="journal article" date="2016" name="ISME J.">
        <title>Chasing the elusive Euryarchaeota class WSA2: genomes reveal a uniquely fastidious methyl-reducing methanogen.</title>
        <authorList>
            <person name="Nobu M.K."/>
            <person name="Narihiro T."/>
            <person name="Kuroda K."/>
            <person name="Mei R."/>
            <person name="Liu W.T."/>
        </authorList>
    </citation>
    <scope>NUCLEOTIDE SEQUENCE [LARGE SCALE GENOMIC DNA]</scope>
    <source>
        <strain evidence="1">B03fssc0709_Meth_Bin005</strain>
        <strain evidence="2">B15fssc0709_Meth_Bin003</strain>
        <strain evidence="3">BMIXfssc0709_Meth_Bin006</strain>
    </source>
</reference>
<sequence length="121" mass="14410">MSNNLTQTRLDLFYRMQVQKTIPEYVSIRKMKVHDRCASIISTRDSYTGLVCPFIKRSHASRSFSYVRCNYSKEIAPIRPSTCNICPMKKIKGTWVPVRTECRDTEWHVMPNNKFWNWQKE</sequence>
<evidence type="ECO:0000313" key="1">
    <source>
        <dbReference type="EMBL" id="KYC44528.1"/>
    </source>
</evidence>
<evidence type="ECO:0000313" key="4">
    <source>
        <dbReference type="Proteomes" id="UP000091929"/>
    </source>
</evidence>
<dbReference type="Proteomes" id="UP000092403">
    <property type="component" value="Unassembled WGS sequence"/>
</dbReference>
<accession>A0A150II14</accession>
<dbReference type="EMBL" id="LNJC01000022">
    <property type="protein sequence ID" value="KYC49953.1"/>
    <property type="molecule type" value="Genomic_DNA"/>
</dbReference>
<protein>
    <submittedName>
        <fullName evidence="1">Uncharacterized protein</fullName>
    </submittedName>
</protein>
<proteinExistence type="predicted"/>
<dbReference type="PATRIC" id="fig|1706438.3.peg.1136"/>